<evidence type="ECO:0000256" key="1">
    <source>
        <dbReference type="SAM" id="MobiDB-lite"/>
    </source>
</evidence>
<feature type="region of interest" description="Disordered" evidence="1">
    <location>
        <begin position="489"/>
        <end position="520"/>
    </location>
</feature>
<evidence type="ECO:0000313" key="2">
    <source>
        <dbReference type="EMBL" id="MDT0318970.1"/>
    </source>
</evidence>
<sequence length="520" mass="55365">MSSGYAVPDVTFVAPDVQFPAVQAPALDLVDLPSADVITDQVLDVLGTAVLGLGALSGALLAARAAMAGTRLLANAAVRAADAQCLRGEELRRARASRDLWRDAAFAVCRANARIDALRARIDRDGPAGGPGPDGRGPAPLPELPPALDPVGLRLDDVHRWLGDTDRAVRLVEAELARRTMAAAAAALGTRAGDEAAARRAARLRARRERALAGYAGADTETAAGAALPAYTTPLPDAGALGEERATELGAELLAGLDPAVPVAECVAIQRAVGHAVELAEARPAAAARHLSEARELAFAANWRAADRRETAEWAAQQLRFLRQPLPEGVDPRPEPGAELAALERILATGEAPDPRQRAEISARVAAREAALQRAYVSQLLRRELAALATGARPRTRQAAPGVEHIEWVPPGWGTEHWLRFALDTGGTLRVQTVHRARAAHEDTREARELDRRRCHEAGQHVARLAETAAEAGLSLDLVFDGNRVTADTVLDHTPAPAADRRPDDQEPRARRHHPGEQRP</sequence>
<keyword evidence="3" id="KW-1185">Reference proteome</keyword>
<reference evidence="3" key="1">
    <citation type="submission" date="2023-07" db="EMBL/GenBank/DDBJ databases">
        <title>30 novel species of actinomycetes from the DSMZ collection.</title>
        <authorList>
            <person name="Nouioui I."/>
        </authorList>
    </citation>
    <scope>NUCLEOTIDE SEQUENCE [LARGE SCALE GENOMIC DNA]</scope>
    <source>
        <strain evidence="3">DSM 44918</strain>
    </source>
</reference>
<name>A0ABU2LN02_9ACTN</name>
<accession>A0ABU2LN02</accession>
<protein>
    <submittedName>
        <fullName evidence="2">Uncharacterized protein</fullName>
    </submittedName>
</protein>
<comment type="caution">
    <text evidence="2">The sequence shown here is derived from an EMBL/GenBank/DDBJ whole genome shotgun (WGS) entry which is preliminary data.</text>
</comment>
<feature type="region of interest" description="Disordered" evidence="1">
    <location>
        <begin position="122"/>
        <end position="145"/>
    </location>
</feature>
<gene>
    <name evidence="2" type="ORF">RNC47_11540</name>
</gene>
<organism evidence="2 3">
    <name type="scientific">Streptomyces millisiae</name>
    <dbReference type="NCBI Taxonomy" id="3075542"/>
    <lineage>
        <taxon>Bacteria</taxon>
        <taxon>Bacillati</taxon>
        <taxon>Actinomycetota</taxon>
        <taxon>Actinomycetes</taxon>
        <taxon>Kitasatosporales</taxon>
        <taxon>Streptomycetaceae</taxon>
        <taxon>Streptomyces</taxon>
    </lineage>
</organism>
<dbReference type="RefSeq" id="WP_311597981.1">
    <property type="nucleotide sequence ID" value="NZ_JAVREM010000010.1"/>
</dbReference>
<dbReference type="EMBL" id="JAVREM010000010">
    <property type="protein sequence ID" value="MDT0318970.1"/>
    <property type="molecule type" value="Genomic_DNA"/>
</dbReference>
<proteinExistence type="predicted"/>
<dbReference type="Proteomes" id="UP001183420">
    <property type="component" value="Unassembled WGS sequence"/>
</dbReference>
<feature type="compositionally biased region" description="Basic and acidic residues" evidence="1">
    <location>
        <begin position="499"/>
        <end position="520"/>
    </location>
</feature>
<evidence type="ECO:0000313" key="3">
    <source>
        <dbReference type="Proteomes" id="UP001183420"/>
    </source>
</evidence>